<proteinExistence type="predicted"/>
<dbReference type="Proteomes" id="UP000708148">
    <property type="component" value="Unassembled WGS sequence"/>
</dbReference>
<dbReference type="AlphaFoldDB" id="A0A8S1J2I4"/>
<keyword evidence="1" id="KW-0732">Signal</keyword>
<keyword evidence="3" id="KW-1185">Reference proteome</keyword>
<reference evidence="2" key="1">
    <citation type="submission" date="2020-12" db="EMBL/GenBank/DDBJ databases">
        <authorList>
            <person name="Iha C."/>
        </authorList>
    </citation>
    <scope>NUCLEOTIDE SEQUENCE</scope>
</reference>
<feature type="signal peptide" evidence="1">
    <location>
        <begin position="1"/>
        <end position="23"/>
    </location>
</feature>
<gene>
    <name evidence="2" type="ORF">OSTQU699_LOCUS6923</name>
</gene>
<evidence type="ECO:0000313" key="2">
    <source>
        <dbReference type="EMBL" id="CAD7701564.1"/>
    </source>
</evidence>
<organism evidence="2 3">
    <name type="scientific">Ostreobium quekettii</name>
    <dbReference type="NCBI Taxonomy" id="121088"/>
    <lineage>
        <taxon>Eukaryota</taxon>
        <taxon>Viridiplantae</taxon>
        <taxon>Chlorophyta</taxon>
        <taxon>core chlorophytes</taxon>
        <taxon>Ulvophyceae</taxon>
        <taxon>TCBD clade</taxon>
        <taxon>Bryopsidales</taxon>
        <taxon>Ostreobineae</taxon>
        <taxon>Ostreobiaceae</taxon>
        <taxon>Ostreobium</taxon>
    </lineage>
</organism>
<evidence type="ECO:0000256" key="1">
    <source>
        <dbReference type="SAM" id="SignalP"/>
    </source>
</evidence>
<evidence type="ECO:0000313" key="3">
    <source>
        <dbReference type="Proteomes" id="UP000708148"/>
    </source>
</evidence>
<sequence>MRPPATALAWALVALAWAGTALGQESDRTDNSFLEAIPIEGLNASRIDVLAAGEGVTGTLPFNLYDVFAFQAPEREEEGLGFPDILLSLDVLNDATGGNADIYCWPLLQENGNVVLPTREKFHWASNHSQGTDLVFISSNDSFYGEGVSNNFTREDGHTISVGFVCSVIGQSVVPSEYRLELELDYTKRSLVSREVSAMRSIFNKCCRDSGCPRWLAMSSEVVGWNASGEETEPVLDMCHLNLNGSVCNDDGRLLKLNLDLFELECAFPFDELKVMSQLQKVSLDYNRLTGDIGAIAGGLK</sequence>
<accession>A0A8S1J2I4</accession>
<dbReference type="EMBL" id="CAJHUC010001572">
    <property type="protein sequence ID" value="CAD7701564.1"/>
    <property type="molecule type" value="Genomic_DNA"/>
</dbReference>
<comment type="caution">
    <text evidence="2">The sequence shown here is derived from an EMBL/GenBank/DDBJ whole genome shotgun (WGS) entry which is preliminary data.</text>
</comment>
<name>A0A8S1J2I4_9CHLO</name>
<feature type="chain" id="PRO_5035780999" evidence="1">
    <location>
        <begin position="24"/>
        <end position="301"/>
    </location>
</feature>
<protein>
    <submittedName>
        <fullName evidence="2">Uncharacterized protein</fullName>
    </submittedName>
</protein>
<feature type="non-terminal residue" evidence="2">
    <location>
        <position position="301"/>
    </location>
</feature>